<dbReference type="Proteomes" id="UP000683291">
    <property type="component" value="Chromosome 1"/>
</dbReference>
<evidence type="ECO:0008006" key="4">
    <source>
        <dbReference type="Google" id="ProtNLM"/>
    </source>
</evidence>
<dbReference type="AlphaFoldDB" id="A0A975PN56"/>
<dbReference type="RefSeq" id="WP_212705137.1">
    <property type="nucleotide sequence ID" value="NZ_CP073581.1"/>
</dbReference>
<evidence type="ECO:0000256" key="1">
    <source>
        <dbReference type="SAM" id="SignalP"/>
    </source>
</evidence>
<evidence type="ECO:0000313" key="3">
    <source>
        <dbReference type="Proteomes" id="UP000683291"/>
    </source>
</evidence>
<accession>A0A975PN56</accession>
<protein>
    <recommendedName>
        <fullName evidence="4">Transferrin-binding protein-like solute binding protein</fullName>
    </recommendedName>
</protein>
<reference evidence="2" key="1">
    <citation type="submission" date="2021-04" db="EMBL/GenBank/DDBJ databases">
        <title>Complete genome sequence for Sulfitobacter sp. strain JK7-1.</title>
        <authorList>
            <person name="Park S.-J."/>
        </authorList>
    </citation>
    <scope>NUCLEOTIDE SEQUENCE</scope>
    <source>
        <strain evidence="2">JK7-1</strain>
    </source>
</reference>
<dbReference type="KEGG" id="sual:KDD17_02475"/>
<dbReference type="EMBL" id="CP073581">
    <property type="protein sequence ID" value="QUJ76940.1"/>
    <property type="molecule type" value="Genomic_DNA"/>
</dbReference>
<evidence type="ECO:0000313" key="2">
    <source>
        <dbReference type="EMBL" id="QUJ76940.1"/>
    </source>
</evidence>
<organism evidence="2 3">
    <name type="scientific">Sulfitobacter albidus</name>
    <dbReference type="NCBI Taxonomy" id="2829501"/>
    <lineage>
        <taxon>Bacteria</taxon>
        <taxon>Pseudomonadati</taxon>
        <taxon>Pseudomonadota</taxon>
        <taxon>Alphaproteobacteria</taxon>
        <taxon>Rhodobacterales</taxon>
        <taxon>Roseobacteraceae</taxon>
        <taxon>Sulfitobacter</taxon>
    </lineage>
</organism>
<sequence>MTKSIFLRGSATVLLCVSLSACLGNGNNGTAGGGTAGGGTGSGGSGGTPSQSDFDANIARVEGIAPSSTKQSGTFDYAGQVRLSTRDANANVNGELLGDVAATVNYDAETATGNVTNIAGTVDGAAVAFDGTLDTSTGAGSGTVVAATTNAPIVGSVTSTVVGLTVEGTLTESGGTDTAQVVLGLNGPTLGTNAEAIRGGAVAASTTFNGQQGINGIGAGDFYLDKQ</sequence>
<proteinExistence type="predicted"/>
<keyword evidence="3" id="KW-1185">Reference proteome</keyword>
<feature type="signal peptide" evidence="1">
    <location>
        <begin position="1"/>
        <end position="23"/>
    </location>
</feature>
<gene>
    <name evidence="2" type="ORF">KDD17_02475</name>
</gene>
<name>A0A975PN56_9RHOB</name>
<feature type="chain" id="PRO_5037402406" description="Transferrin-binding protein-like solute binding protein" evidence="1">
    <location>
        <begin position="24"/>
        <end position="227"/>
    </location>
</feature>
<keyword evidence="1" id="KW-0732">Signal</keyword>
<dbReference type="PROSITE" id="PS51257">
    <property type="entry name" value="PROKAR_LIPOPROTEIN"/>
    <property type="match status" value="1"/>
</dbReference>